<dbReference type="AlphaFoldDB" id="A0AAD6UZJ8"/>
<proteinExistence type="predicted"/>
<keyword evidence="2" id="KW-1185">Reference proteome</keyword>
<evidence type="ECO:0000313" key="1">
    <source>
        <dbReference type="EMBL" id="KAJ7198170.1"/>
    </source>
</evidence>
<protein>
    <submittedName>
        <fullName evidence="1">Uncharacterized protein</fullName>
    </submittedName>
</protein>
<organism evidence="1 2">
    <name type="scientific">Mycena pura</name>
    <dbReference type="NCBI Taxonomy" id="153505"/>
    <lineage>
        <taxon>Eukaryota</taxon>
        <taxon>Fungi</taxon>
        <taxon>Dikarya</taxon>
        <taxon>Basidiomycota</taxon>
        <taxon>Agaricomycotina</taxon>
        <taxon>Agaricomycetes</taxon>
        <taxon>Agaricomycetidae</taxon>
        <taxon>Agaricales</taxon>
        <taxon>Marasmiineae</taxon>
        <taxon>Mycenaceae</taxon>
        <taxon>Mycena</taxon>
    </lineage>
</organism>
<sequence>MAARAAWTYRVVNHQDDVSPSLMIQTVPHSVAQRVTLSGSFQHKCPPAPRISSRPLPGQPGLFRSQVPPLFPIDLKAALSAGQNALLSDLIPAFKTISLRDLTNNIICNITTGPTTLTTAEFVQFVQYLVGNPLPSYAELAPAVRNSVRSYFIFRQGAKGRAIWQRFANGTPRFGAPRGLDLLLGHTILWTLHPDPCGVWIATVDVPKDPVW</sequence>
<dbReference type="Proteomes" id="UP001219525">
    <property type="component" value="Unassembled WGS sequence"/>
</dbReference>
<gene>
    <name evidence="1" type="ORF">GGX14DRAFT_573731</name>
</gene>
<name>A0AAD6UZJ8_9AGAR</name>
<evidence type="ECO:0000313" key="2">
    <source>
        <dbReference type="Proteomes" id="UP001219525"/>
    </source>
</evidence>
<dbReference type="EMBL" id="JARJCW010000074">
    <property type="protein sequence ID" value="KAJ7198170.1"/>
    <property type="molecule type" value="Genomic_DNA"/>
</dbReference>
<reference evidence="1" key="1">
    <citation type="submission" date="2023-03" db="EMBL/GenBank/DDBJ databases">
        <title>Massive genome expansion in bonnet fungi (Mycena s.s.) driven by repeated elements and novel gene families across ecological guilds.</title>
        <authorList>
            <consortium name="Lawrence Berkeley National Laboratory"/>
            <person name="Harder C.B."/>
            <person name="Miyauchi S."/>
            <person name="Viragh M."/>
            <person name="Kuo A."/>
            <person name="Thoen E."/>
            <person name="Andreopoulos B."/>
            <person name="Lu D."/>
            <person name="Skrede I."/>
            <person name="Drula E."/>
            <person name="Henrissat B."/>
            <person name="Morin E."/>
            <person name="Kohler A."/>
            <person name="Barry K."/>
            <person name="LaButti K."/>
            <person name="Morin E."/>
            <person name="Salamov A."/>
            <person name="Lipzen A."/>
            <person name="Mereny Z."/>
            <person name="Hegedus B."/>
            <person name="Baldrian P."/>
            <person name="Stursova M."/>
            <person name="Weitz H."/>
            <person name="Taylor A."/>
            <person name="Grigoriev I.V."/>
            <person name="Nagy L.G."/>
            <person name="Martin F."/>
            <person name="Kauserud H."/>
        </authorList>
    </citation>
    <scope>NUCLEOTIDE SEQUENCE</scope>
    <source>
        <strain evidence="1">9144</strain>
    </source>
</reference>
<accession>A0AAD6UZJ8</accession>
<comment type="caution">
    <text evidence="1">The sequence shown here is derived from an EMBL/GenBank/DDBJ whole genome shotgun (WGS) entry which is preliminary data.</text>
</comment>